<keyword evidence="3 12" id="KW-0813">Transport</keyword>
<evidence type="ECO:0000256" key="2">
    <source>
        <dbReference type="ARBA" id="ARBA00009810"/>
    </source>
</evidence>
<dbReference type="STRING" id="292415.Tbd_2720"/>
<evidence type="ECO:0000256" key="1">
    <source>
        <dbReference type="ARBA" id="ARBA00004571"/>
    </source>
</evidence>
<reference evidence="18 19" key="1">
    <citation type="journal article" date="2006" name="J. Bacteriol.">
        <title>The genome sequence of the obligately chemolithoautotrophic, facultatively anaerobic bacterium Thiobacillus denitrificans.</title>
        <authorList>
            <person name="Beller H.R."/>
            <person name="Chain P.S."/>
            <person name="Letain T.E."/>
            <person name="Chakicherla A."/>
            <person name="Larimer F.W."/>
            <person name="Richardson P.M."/>
            <person name="Coleman M.A."/>
            <person name="Wood A.P."/>
            <person name="Kelly D.P."/>
        </authorList>
    </citation>
    <scope>NUCLEOTIDE SEQUENCE [LARGE SCALE GENOMIC DNA]</scope>
    <source>
        <strain evidence="18 19">ATCC 25259</strain>
    </source>
</reference>
<dbReference type="Pfam" id="PF07715">
    <property type="entry name" value="Plug"/>
    <property type="match status" value="1"/>
</dbReference>
<dbReference type="RefSeq" id="WP_011313232.1">
    <property type="nucleotide sequence ID" value="NC_007404.1"/>
</dbReference>
<evidence type="ECO:0000256" key="15">
    <source>
        <dbReference type="SAM" id="SignalP"/>
    </source>
</evidence>
<dbReference type="PANTHER" id="PTHR30069">
    <property type="entry name" value="TONB-DEPENDENT OUTER MEMBRANE RECEPTOR"/>
    <property type="match status" value="1"/>
</dbReference>
<evidence type="ECO:0000256" key="13">
    <source>
        <dbReference type="PROSITE-ProRule" id="PRU10143"/>
    </source>
</evidence>
<keyword evidence="9 12" id="KW-0472">Membrane</keyword>
<dbReference type="InterPro" id="IPR039426">
    <property type="entry name" value="TonB-dep_rcpt-like"/>
</dbReference>
<dbReference type="SUPFAM" id="SSF56935">
    <property type="entry name" value="Porins"/>
    <property type="match status" value="1"/>
</dbReference>
<dbReference type="CDD" id="cd01347">
    <property type="entry name" value="ligand_gated_channel"/>
    <property type="match status" value="1"/>
</dbReference>
<keyword evidence="11 12" id="KW-0998">Cell outer membrane</keyword>
<evidence type="ECO:0000259" key="17">
    <source>
        <dbReference type="Pfam" id="PF07715"/>
    </source>
</evidence>
<keyword evidence="8 13" id="KW-0798">TonB box</keyword>
<dbReference type="eggNOG" id="COG4206">
    <property type="taxonomic scope" value="Bacteria"/>
</dbReference>
<accession>Q3SFD7</accession>
<dbReference type="Gene3D" id="2.40.170.20">
    <property type="entry name" value="TonB-dependent receptor, beta-barrel domain"/>
    <property type="match status" value="1"/>
</dbReference>
<feature type="chain" id="PRO_5004228750" evidence="15">
    <location>
        <begin position="21"/>
        <end position="631"/>
    </location>
</feature>
<dbReference type="Proteomes" id="UP000008291">
    <property type="component" value="Chromosome"/>
</dbReference>
<keyword evidence="10" id="KW-0675">Receptor</keyword>
<dbReference type="Gene3D" id="2.170.130.10">
    <property type="entry name" value="TonB-dependent receptor, plug domain"/>
    <property type="match status" value="1"/>
</dbReference>
<dbReference type="InterPro" id="IPR000531">
    <property type="entry name" value="Beta-barrel_TonB"/>
</dbReference>
<dbReference type="GO" id="GO:0009279">
    <property type="term" value="C:cell outer membrane"/>
    <property type="evidence" value="ECO:0007669"/>
    <property type="project" value="UniProtKB-SubCell"/>
</dbReference>
<keyword evidence="4 12" id="KW-1134">Transmembrane beta strand</keyword>
<evidence type="ECO:0000256" key="11">
    <source>
        <dbReference type="ARBA" id="ARBA00023237"/>
    </source>
</evidence>
<feature type="signal peptide" evidence="15">
    <location>
        <begin position="1"/>
        <end position="20"/>
    </location>
</feature>
<dbReference type="InterPro" id="IPR012910">
    <property type="entry name" value="Plug_dom"/>
</dbReference>
<sequence length="631" mass="68882">MRQSPLALALGVVFSSFAYAEALPEFVGETIVVTPTRTACTTDETLAATTVITRSDIERSQASDLMTLLGQQAGINVARTGGEGKNTAVYVRGTAAKHVLVLVDGVRAASATTGTYDWNALAPEQIERIEIVRGPFSSLYGSDAVGGVIQIFTRRAAGPGVKLTAGSRGTRALGFSLGGGDAWRYSVEAGRESTDGLPTFSDSSTAYGFNRNHLSMGVDGRLTPDLALVARLAQSWGRNELDIATGDNDYKNRTASLKFDHQAGAQWRQSLTLGNALDSYTSYSPYVPARIETRRNSLSWQHDLSFEPGQLSLGLDYWKDHASKDNSGQIDERLENTGLFAQYRFAALGGEAQAGARRDKHEAFGSQDTWNLRWGRELAPGLRITAGHGTAFKAPTVNDLYWPASSNGPYTYTVDGVTYSDTYNSGGNPDLRPETSRTTELGLSYLQAGWGAEVHLYETRVDDLIEWKPTVVPGGTGPGGEILTTYDWQPENVSSARMRGLELGGHARWLEWAWRADLARVLAVNLDTGRQLDRRPENSLTLSAARTFGRHGLRIEGSAYSRRLDVNGAKQLAGYGLVNVAYEYTLNKDTRLGVRIDNLLDKDYALARTNTRFYETPGRSVFVSLRYQPGK</sequence>
<proteinExistence type="inferred from homology"/>
<dbReference type="PROSITE" id="PS00430">
    <property type="entry name" value="TONB_DEPENDENT_REC_1"/>
    <property type="match status" value="1"/>
</dbReference>
<dbReference type="OrthoDB" id="183532at2"/>
<dbReference type="GO" id="GO:0006811">
    <property type="term" value="P:monoatomic ion transport"/>
    <property type="evidence" value="ECO:0007669"/>
    <property type="project" value="UniProtKB-KW"/>
</dbReference>
<feature type="short sequence motif" description="TonB box" evidence="13">
    <location>
        <begin position="30"/>
        <end position="36"/>
    </location>
</feature>
<evidence type="ECO:0000313" key="19">
    <source>
        <dbReference type="Proteomes" id="UP000008291"/>
    </source>
</evidence>
<comment type="similarity">
    <text evidence="2 12 14">Belongs to the TonB-dependent receptor family.</text>
</comment>
<dbReference type="AlphaFoldDB" id="Q3SFD7"/>
<evidence type="ECO:0000256" key="8">
    <source>
        <dbReference type="ARBA" id="ARBA00023077"/>
    </source>
</evidence>
<name>Q3SFD7_THIDA</name>
<dbReference type="KEGG" id="tbd:Tbd_2720"/>
<evidence type="ECO:0000256" key="6">
    <source>
        <dbReference type="ARBA" id="ARBA00022729"/>
    </source>
</evidence>
<dbReference type="InterPro" id="IPR037066">
    <property type="entry name" value="Plug_dom_sf"/>
</dbReference>
<evidence type="ECO:0000256" key="10">
    <source>
        <dbReference type="ARBA" id="ARBA00023170"/>
    </source>
</evidence>
<gene>
    <name evidence="18" type="ordered locus">Tbd_2720</name>
</gene>
<dbReference type="GO" id="GO:0015889">
    <property type="term" value="P:cobalamin transport"/>
    <property type="evidence" value="ECO:0007669"/>
    <property type="project" value="TreeGrafter"/>
</dbReference>
<dbReference type="EMBL" id="CP000116">
    <property type="protein sequence ID" value="AAZ98673.1"/>
    <property type="molecule type" value="Genomic_DNA"/>
</dbReference>
<keyword evidence="19" id="KW-1185">Reference proteome</keyword>
<evidence type="ECO:0000256" key="4">
    <source>
        <dbReference type="ARBA" id="ARBA00022452"/>
    </source>
</evidence>
<comment type="subcellular location">
    <subcellularLocation>
        <location evidence="1 12">Cell outer membrane</location>
        <topology evidence="1 12">Multi-pass membrane protein</topology>
    </subcellularLocation>
</comment>
<dbReference type="HOGENOM" id="CLU_008287_18_5_4"/>
<evidence type="ECO:0000256" key="3">
    <source>
        <dbReference type="ARBA" id="ARBA00022448"/>
    </source>
</evidence>
<dbReference type="PANTHER" id="PTHR30069:SF53">
    <property type="entry name" value="COLICIN I RECEPTOR-RELATED"/>
    <property type="match status" value="1"/>
</dbReference>
<evidence type="ECO:0000256" key="9">
    <source>
        <dbReference type="ARBA" id="ARBA00023136"/>
    </source>
</evidence>
<evidence type="ECO:0000259" key="16">
    <source>
        <dbReference type="Pfam" id="PF00593"/>
    </source>
</evidence>
<feature type="domain" description="TonB-dependent receptor plug" evidence="17">
    <location>
        <begin position="43"/>
        <end position="148"/>
    </location>
</feature>
<organism evidence="18 19">
    <name type="scientific">Thiobacillus denitrificans (strain ATCC 25259 / T1)</name>
    <dbReference type="NCBI Taxonomy" id="292415"/>
    <lineage>
        <taxon>Bacteria</taxon>
        <taxon>Pseudomonadati</taxon>
        <taxon>Pseudomonadota</taxon>
        <taxon>Betaproteobacteria</taxon>
        <taxon>Nitrosomonadales</taxon>
        <taxon>Thiobacillaceae</taxon>
        <taxon>Thiobacillus</taxon>
    </lineage>
</organism>
<dbReference type="InterPro" id="IPR036942">
    <property type="entry name" value="Beta-barrel_TonB_sf"/>
</dbReference>
<protein>
    <submittedName>
        <fullName evidence="18">Iron complex outermembrane recepter protein</fullName>
    </submittedName>
</protein>
<keyword evidence="6 15" id="KW-0732">Signal</keyword>
<evidence type="ECO:0000256" key="5">
    <source>
        <dbReference type="ARBA" id="ARBA00022692"/>
    </source>
</evidence>
<keyword evidence="5 12" id="KW-0812">Transmembrane</keyword>
<evidence type="ECO:0000256" key="12">
    <source>
        <dbReference type="PROSITE-ProRule" id="PRU01360"/>
    </source>
</evidence>
<evidence type="ECO:0000313" key="18">
    <source>
        <dbReference type="EMBL" id="AAZ98673.1"/>
    </source>
</evidence>
<evidence type="ECO:0000256" key="14">
    <source>
        <dbReference type="RuleBase" id="RU003357"/>
    </source>
</evidence>
<dbReference type="Pfam" id="PF00593">
    <property type="entry name" value="TonB_dep_Rec_b-barrel"/>
    <property type="match status" value="1"/>
</dbReference>
<dbReference type="InterPro" id="IPR010916">
    <property type="entry name" value="TonB_box_CS"/>
</dbReference>
<dbReference type="PROSITE" id="PS52016">
    <property type="entry name" value="TONB_DEPENDENT_REC_3"/>
    <property type="match status" value="1"/>
</dbReference>
<evidence type="ECO:0000256" key="7">
    <source>
        <dbReference type="ARBA" id="ARBA00023065"/>
    </source>
</evidence>
<keyword evidence="7" id="KW-0406">Ion transport</keyword>
<feature type="domain" description="TonB-dependent receptor-like beta-barrel" evidence="16">
    <location>
        <begin position="206"/>
        <end position="599"/>
    </location>
</feature>